<sequence>MSRLRSLVNNLPAYMHLPADIERIYHDVSHNSPTPTTPYTILTGLSSYTPYLRRGSCDEDALAANSPDEELSMSAARSLKTPLQNRQAKHARRRTSPRWTLPAEPDVIVATTGIVAACRQSSTTVHWSSPALRDAAMGRGARSRNVYLTFKRFMCSHHTMCPPARPSSPQRPGAMASARAVHAAWIIGPALGRGMIKLLEGRKHAQDPTLEVGRTT</sequence>
<keyword evidence="2" id="KW-1185">Reference proteome</keyword>
<gene>
    <name evidence="1" type="ORF">BD310DRAFT_907429</name>
</gene>
<accession>A0A4Q9PRG3</accession>
<evidence type="ECO:0000313" key="1">
    <source>
        <dbReference type="EMBL" id="TBU56963.1"/>
    </source>
</evidence>
<proteinExistence type="predicted"/>
<evidence type="ECO:0000313" key="2">
    <source>
        <dbReference type="Proteomes" id="UP000292082"/>
    </source>
</evidence>
<dbReference type="EMBL" id="ML145143">
    <property type="protein sequence ID" value="TBU56963.1"/>
    <property type="molecule type" value="Genomic_DNA"/>
</dbReference>
<dbReference type="AlphaFoldDB" id="A0A4Q9PRG3"/>
<name>A0A4Q9PRG3_9APHY</name>
<protein>
    <submittedName>
        <fullName evidence="1">Uncharacterized protein</fullName>
    </submittedName>
</protein>
<organism evidence="1 2">
    <name type="scientific">Dichomitus squalens</name>
    <dbReference type="NCBI Taxonomy" id="114155"/>
    <lineage>
        <taxon>Eukaryota</taxon>
        <taxon>Fungi</taxon>
        <taxon>Dikarya</taxon>
        <taxon>Basidiomycota</taxon>
        <taxon>Agaricomycotina</taxon>
        <taxon>Agaricomycetes</taxon>
        <taxon>Polyporales</taxon>
        <taxon>Polyporaceae</taxon>
        <taxon>Dichomitus</taxon>
    </lineage>
</organism>
<dbReference type="Proteomes" id="UP000292082">
    <property type="component" value="Unassembled WGS sequence"/>
</dbReference>
<reference evidence="1 2" key="1">
    <citation type="submission" date="2019-01" db="EMBL/GenBank/DDBJ databases">
        <title>Draft genome sequences of three monokaryotic isolates of the white-rot basidiomycete fungus Dichomitus squalens.</title>
        <authorList>
            <consortium name="DOE Joint Genome Institute"/>
            <person name="Lopez S.C."/>
            <person name="Andreopoulos B."/>
            <person name="Pangilinan J."/>
            <person name="Lipzen A."/>
            <person name="Riley R."/>
            <person name="Ahrendt S."/>
            <person name="Ng V."/>
            <person name="Barry K."/>
            <person name="Daum C."/>
            <person name="Grigoriev I.V."/>
            <person name="Hilden K.S."/>
            <person name="Makela M.R."/>
            <person name="de Vries R.P."/>
        </authorList>
    </citation>
    <scope>NUCLEOTIDE SEQUENCE [LARGE SCALE GENOMIC DNA]</scope>
    <source>
        <strain evidence="1 2">CBS 464.89</strain>
    </source>
</reference>